<dbReference type="Proteomes" id="UP000026961">
    <property type="component" value="Chromosome 1"/>
</dbReference>
<name>A0A0D9YGV0_9ORYZ</name>
<proteinExistence type="predicted"/>
<keyword evidence="2" id="KW-1185">Reference proteome</keyword>
<dbReference type="EnsemblPlants" id="OGLUM01G40010.1">
    <property type="protein sequence ID" value="OGLUM01G40010.1"/>
    <property type="gene ID" value="OGLUM01G40010"/>
</dbReference>
<protein>
    <submittedName>
        <fullName evidence="1">Uncharacterized protein</fullName>
    </submittedName>
</protein>
<organism evidence="1">
    <name type="scientific">Oryza glumipatula</name>
    <dbReference type="NCBI Taxonomy" id="40148"/>
    <lineage>
        <taxon>Eukaryota</taxon>
        <taxon>Viridiplantae</taxon>
        <taxon>Streptophyta</taxon>
        <taxon>Embryophyta</taxon>
        <taxon>Tracheophyta</taxon>
        <taxon>Spermatophyta</taxon>
        <taxon>Magnoliopsida</taxon>
        <taxon>Liliopsida</taxon>
        <taxon>Poales</taxon>
        <taxon>Poaceae</taxon>
        <taxon>BOP clade</taxon>
        <taxon>Oryzoideae</taxon>
        <taxon>Oryzeae</taxon>
        <taxon>Oryzinae</taxon>
        <taxon>Oryza</taxon>
    </lineage>
</organism>
<reference evidence="1" key="3">
    <citation type="submission" date="2018-05" db="EMBL/GenBank/DDBJ databases">
        <title>OgluRS3 (Oryza glumaepatula Reference Sequence Version 3).</title>
        <authorList>
            <person name="Zhang J."/>
            <person name="Kudrna D."/>
            <person name="Lee S."/>
            <person name="Talag J."/>
            <person name="Welchert J."/>
            <person name="Wing R.A."/>
        </authorList>
    </citation>
    <scope>NUCLEOTIDE SEQUENCE [LARGE SCALE GENOMIC DNA]</scope>
</reference>
<reference evidence="1" key="1">
    <citation type="submission" date="2013-08" db="EMBL/GenBank/DDBJ databases">
        <title>Oryza genome evolution.</title>
        <authorList>
            <person name="Wing R.A."/>
            <person name="Panaud O."/>
            <person name="Oliveira A.C."/>
        </authorList>
    </citation>
    <scope>NUCLEOTIDE SEQUENCE</scope>
</reference>
<dbReference type="HOGENOM" id="CLU_1985033_0_0_1"/>
<reference evidence="1" key="2">
    <citation type="submission" date="2015-04" db="UniProtKB">
        <authorList>
            <consortium name="EnsemblPlants"/>
        </authorList>
    </citation>
    <scope>IDENTIFICATION</scope>
</reference>
<dbReference type="AlphaFoldDB" id="A0A0D9YGV0"/>
<evidence type="ECO:0000313" key="1">
    <source>
        <dbReference type="EnsemblPlants" id="OGLUM01G40010.1"/>
    </source>
</evidence>
<dbReference type="Gramene" id="OGLUM01G40010.1">
    <property type="protein sequence ID" value="OGLUM01G40010.1"/>
    <property type="gene ID" value="OGLUM01G40010"/>
</dbReference>
<evidence type="ECO:0000313" key="2">
    <source>
        <dbReference type="Proteomes" id="UP000026961"/>
    </source>
</evidence>
<sequence length="126" mass="13482">MASLPFAMASVHHKCVVHVAAATADFSSHCLAAAAARFPSEFELRELIGNRLPDSQFGKNLEKSDLGSVGQIPSPPAGVERYGSVAGVREEYQGSNSGQWPAPGLLALPLSCRRFIILSNRDEMSK</sequence>
<accession>A0A0D9YGV0</accession>